<name>A0A8I0AQ00_9FIRM</name>
<reference evidence="1 2" key="1">
    <citation type="submission" date="2020-08" db="EMBL/GenBank/DDBJ databases">
        <title>Genome public.</title>
        <authorList>
            <person name="Liu C."/>
            <person name="Sun Q."/>
        </authorList>
    </citation>
    <scope>NUCLEOTIDE SEQUENCE [LARGE SCALE GENOMIC DNA]</scope>
    <source>
        <strain evidence="1 2">NSJ-10</strain>
    </source>
</reference>
<dbReference type="EMBL" id="JACOOX010000004">
    <property type="protein sequence ID" value="MBC5663035.1"/>
    <property type="molecule type" value="Genomic_DNA"/>
</dbReference>
<sequence>MLCDIHYDADNKEATKIEVELDGSNLGSQIAEMASIVEGMISVAVEDHVIPEDRENVAMLMKVTLIHLLDYHEDANFDTFMEAIKSAKLD</sequence>
<proteinExistence type="predicted"/>
<comment type="caution">
    <text evidence="1">The sequence shown here is derived from an EMBL/GenBank/DDBJ whole genome shotgun (WGS) entry which is preliminary data.</text>
</comment>
<keyword evidence="2" id="KW-1185">Reference proteome</keyword>
<organism evidence="1 2">
    <name type="scientific">Coprococcus hominis</name>
    <name type="common">ex Liu et al. 2022</name>
    <dbReference type="NCBI Taxonomy" id="2763039"/>
    <lineage>
        <taxon>Bacteria</taxon>
        <taxon>Bacillati</taxon>
        <taxon>Bacillota</taxon>
        <taxon>Clostridia</taxon>
        <taxon>Lachnospirales</taxon>
        <taxon>Lachnospiraceae</taxon>
        <taxon>Coprococcus</taxon>
    </lineage>
</organism>
<evidence type="ECO:0000313" key="2">
    <source>
        <dbReference type="Proteomes" id="UP000615234"/>
    </source>
</evidence>
<dbReference type="Proteomes" id="UP000615234">
    <property type="component" value="Unassembled WGS sequence"/>
</dbReference>
<gene>
    <name evidence="1" type="ORF">H8S09_09050</name>
</gene>
<evidence type="ECO:0000313" key="1">
    <source>
        <dbReference type="EMBL" id="MBC5663035.1"/>
    </source>
</evidence>
<dbReference type="AlphaFoldDB" id="A0A8I0AQ00"/>
<accession>A0A8I0AQ00</accession>
<protein>
    <submittedName>
        <fullName evidence="1">Uncharacterized protein</fullName>
    </submittedName>
</protein>
<dbReference type="RefSeq" id="WP_186847726.1">
    <property type="nucleotide sequence ID" value="NZ_JACOOX010000004.1"/>
</dbReference>